<dbReference type="CDD" id="cd14801">
    <property type="entry name" value="STAT_DBD"/>
    <property type="match status" value="1"/>
</dbReference>
<evidence type="ECO:0000256" key="6">
    <source>
        <dbReference type="ARBA" id="ARBA00022999"/>
    </source>
</evidence>
<dbReference type="CDD" id="cd14786">
    <property type="entry name" value="STAT_CCD"/>
    <property type="match status" value="1"/>
</dbReference>
<evidence type="ECO:0000256" key="3">
    <source>
        <dbReference type="ARBA" id="ARBA00005586"/>
    </source>
</evidence>
<proteinExistence type="inferred from homology"/>
<accession>A0A8S1F269</accession>
<keyword evidence="17" id="KW-1185">Reference proteome</keyword>
<keyword evidence="7 13" id="KW-0805">Transcription regulation</keyword>
<keyword evidence="8 13" id="KW-0238">DNA-binding</keyword>
<dbReference type="GO" id="GO:0003677">
    <property type="term" value="F:DNA binding"/>
    <property type="evidence" value="ECO:0007669"/>
    <property type="project" value="UniProtKB-KW"/>
</dbReference>
<dbReference type="FunFam" id="1.10.238.10:FF:000493">
    <property type="entry name" value="Signal transducer and activator of transcription"/>
    <property type="match status" value="1"/>
</dbReference>
<evidence type="ECO:0000256" key="10">
    <source>
        <dbReference type="ARBA" id="ARBA00023163"/>
    </source>
</evidence>
<evidence type="ECO:0000256" key="5">
    <source>
        <dbReference type="ARBA" id="ARBA00022553"/>
    </source>
</evidence>
<comment type="subcellular location">
    <subcellularLocation>
        <location evidence="2 13">Cytoplasm</location>
    </subcellularLocation>
    <subcellularLocation>
        <location evidence="1 13">Nucleus</location>
    </subcellularLocation>
</comment>
<reference evidence="16 17" key="1">
    <citation type="submission" date="2020-04" db="EMBL/GenBank/DDBJ databases">
        <authorList>
            <person name="Laetsch R D."/>
            <person name="Stevens L."/>
            <person name="Kumar S."/>
            <person name="Blaxter L. M."/>
        </authorList>
    </citation>
    <scope>NUCLEOTIDE SEQUENCE [LARGE SCALE GENOMIC DNA]</scope>
</reference>
<dbReference type="InterPro" id="IPR013801">
    <property type="entry name" value="STAT_TF_DNA-bd"/>
</dbReference>
<evidence type="ECO:0000256" key="4">
    <source>
        <dbReference type="ARBA" id="ARBA00022490"/>
    </source>
</evidence>
<dbReference type="InterPro" id="IPR008967">
    <property type="entry name" value="p53-like_TF_DNA-bd_sf"/>
</dbReference>
<keyword evidence="5 13" id="KW-0597">Phosphoprotein</keyword>
<dbReference type="EMBL" id="CADEPM010000009">
    <property type="protein sequence ID" value="CAB3410037.1"/>
    <property type="molecule type" value="Genomic_DNA"/>
</dbReference>
<keyword evidence="9 13" id="KW-0010">Activator</keyword>
<dbReference type="GO" id="GO:0003700">
    <property type="term" value="F:DNA-binding transcription factor activity"/>
    <property type="evidence" value="ECO:0007669"/>
    <property type="project" value="InterPro"/>
</dbReference>
<dbReference type="Pfam" id="PF01017">
    <property type="entry name" value="STAT_alpha"/>
    <property type="match status" value="1"/>
</dbReference>
<feature type="region of interest" description="Disordered" evidence="14">
    <location>
        <begin position="592"/>
        <end position="619"/>
    </location>
</feature>
<protein>
    <recommendedName>
        <fullName evidence="13">Signal transducer and activator of transcription</fullName>
    </recommendedName>
</protein>
<evidence type="ECO:0000256" key="14">
    <source>
        <dbReference type="SAM" id="MobiDB-lite"/>
    </source>
</evidence>
<comment type="caution">
    <text evidence="16">The sequence shown here is derived from an EMBL/GenBank/DDBJ whole genome shotgun (WGS) entry which is preliminary data.</text>
</comment>
<name>A0A8S1F269_9PELO</name>
<gene>
    <name evidence="16" type="ORF">CBOVIS_LOCUS11607</name>
</gene>
<evidence type="ECO:0000256" key="13">
    <source>
        <dbReference type="RuleBase" id="RU046415"/>
    </source>
</evidence>
<evidence type="ECO:0000313" key="17">
    <source>
        <dbReference type="Proteomes" id="UP000494206"/>
    </source>
</evidence>
<dbReference type="Gene3D" id="2.60.40.630">
    <property type="entry name" value="STAT transcription factor, DNA-binding domain"/>
    <property type="match status" value="1"/>
</dbReference>
<dbReference type="InterPro" id="IPR001217">
    <property type="entry name" value="STAT"/>
</dbReference>
<sequence>MGSNVPELQAALGEGTKMIHQLWEENKDLQGRFVNDLAELQRAQTLIAQYESEGRSDQVRHARSQLTEMQRHASALYEMLIVKRAEIFKKISEGANIMSILQEQLVNERLYDWKNRQKLAQIGMPFEEKDQILDQLQLEFEFLAEQNWQLHTFTCWMLDLLRRGPQLNDNNAQSAISNLSNLMNQLSKCLFCLVSQSFVVSVQPEPVLKTQHKFVTEVRLLIGDKLGIRQHLVKSSVIVKIISEDEAKQLSAGKFNHLEIKPVGTISNDYEKIVMDERGHMSGKFNNSKLTRIAHRKPPPKGSSDAKSAQCMQAATDQKYALLFHIDEFQLGNLGKFDVWALSLPIMVTVHGSQDCDAQVAILWHRAFAPVARTPSQTEVSAVSWNDLAIMLRNKFALFTGARRQLSDSDLKYLSEKLVVSDGQDQKPITFTQFAKQALREDVQFSFWEWFFSIMQLIKQKLLKFWDEGWLVGFISKHDASVIMVNNRRPCFLIRFSDSQTGAISIGFLADEDPFHLAPFSIKDLDQLSLASRIASCPQLRDIQYLYPNIDKDEMLRHFDTEERHRRPPDSPTGYIQSEIVMVAKTCGRASNAPSMFGTDSPEPLSIQSKSEWSPGEVPNGNPMDLSESLCFKSDDISAMLLASGIDPMPAADSVESLLGPSFKPFIPGRDGNLQFSDMNCQEMMNPHEQFFQ</sequence>
<evidence type="ECO:0000259" key="15">
    <source>
        <dbReference type="PROSITE" id="PS50001"/>
    </source>
</evidence>
<dbReference type="SUPFAM" id="SSF55550">
    <property type="entry name" value="SH2 domain"/>
    <property type="match status" value="1"/>
</dbReference>
<dbReference type="Pfam" id="PF21354">
    <property type="entry name" value="STAT_linker"/>
    <property type="match status" value="1"/>
</dbReference>
<dbReference type="Pfam" id="PF02864">
    <property type="entry name" value="STAT_bind"/>
    <property type="match status" value="1"/>
</dbReference>
<dbReference type="Gene3D" id="1.20.1050.20">
    <property type="entry name" value="STAT transcription factor, all-alpha domain"/>
    <property type="match status" value="1"/>
</dbReference>
<keyword evidence="6 12" id="KW-0727">SH2 domain</keyword>
<dbReference type="GO" id="GO:0005737">
    <property type="term" value="C:cytoplasm"/>
    <property type="evidence" value="ECO:0007669"/>
    <property type="project" value="UniProtKB-SubCell"/>
</dbReference>
<evidence type="ECO:0000256" key="12">
    <source>
        <dbReference type="PROSITE-ProRule" id="PRU00191"/>
    </source>
</evidence>
<evidence type="ECO:0000256" key="1">
    <source>
        <dbReference type="ARBA" id="ARBA00004123"/>
    </source>
</evidence>
<dbReference type="GO" id="GO:0007165">
    <property type="term" value="P:signal transduction"/>
    <property type="evidence" value="ECO:0007669"/>
    <property type="project" value="InterPro"/>
</dbReference>
<dbReference type="FunFam" id="1.20.1050.20:FF:000007">
    <property type="entry name" value="Signal transducer and activator of transcription 1"/>
    <property type="match status" value="1"/>
</dbReference>
<dbReference type="CDD" id="cd09919">
    <property type="entry name" value="SH2_STAT_family"/>
    <property type="match status" value="1"/>
</dbReference>
<evidence type="ECO:0000256" key="2">
    <source>
        <dbReference type="ARBA" id="ARBA00004496"/>
    </source>
</evidence>
<keyword evidence="4 13" id="KW-0963">Cytoplasm</keyword>
<dbReference type="OrthoDB" id="19300at2759"/>
<dbReference type="Gene3D" id="1.10.238.10">
    <property type="entry name" value="EF-hand"/>
    <property type="match status" value="1"/>
</dbReference>
<evidence type="ECO:0000256" key="8">
    <source>
        <dbReference type="ARBA" id="ARBA00023125"/>
    </source>
</evidence>
<dbReference type="InterPro" id="IPR013800">
    <property type="entry name" value="STAT_TF_alpha"/>
</dbReference>
<comment type="similarity">
    <text evidence="3 13">Belongs to the transcription factor STAT family.</text>
</comment>
<dbReference type="InterPro" id="IPR000980">
    <property type="entry name" value="SH2"/>
</dbReference>
<evidence type="ECO:0000256" key="7">
    <source>
        <dbReference type="ARBA" id="ARBA00023015"/>
    </source>
</evidence>
<dbReference type="PROSITE" id="PS50001">
    <property type="entry name" value="SH2"/>
    <property type="match status" value="1"/>
</dbReference>
<dbReference type="InterPro" id="IPR036860">
    <property type="entry name" value="SH2_dom_sf"/>
</dbReference>
<dbReference type="Proteomes" id="UP000494206">
    <property type="component" value="Unassembled WGS sequence"/>
</dbReference>
<dbReference type="InterPro" id="IPR048988">
    <property type="entry name" value="STAT_linker"/>
</dbReference>
<dbReference type="GO" id="GO:0005634">
    <property type="term" value="C:nucleus"/>
    <property type="evidence" value="ECO:0007669"/>
    <property type="project" value="UniProtKB-SubCell"/>
</dbReference>
<dbReference type="SUPFAM" id="SSF49417">
    <property type="entry name" value="p53-like transcription factors"/>
    <property type="match status" value="1"/>
</dbReference>
<dbReference type="Pfam" id="PF00017">
    <property type="entry name" value="SH2"/>
    <property type="match status" value="1"/>
</dbReference>
<dbReference type="InterPro" id="IPR015988">
    <property type="entry name" value="STAT_TF_CC"/>
</dbReference>
<dbReference type="SUPFAM" id="SSF47655">
    <property type="entry name" value="STAT"/>
    <property type="match status" value="1"/>
</dbReference>
<evidence type="ECO:0000256" key="11">
    <source>
        <dbReference type="ARBA" id="ARBA00023242"/>
    </source>
</evidence>
<organism evidence="16 17">
    <name type="scientific">Caenorhabditis bovis</name>
    <dbReference type="NCBI Taxonomy" id="2654633"/>
    <lineage>
        <taxon>Eukaryota</taxon>
        <taxon>Metazoa</taxon>
        <taxon>Ecdysozoa</taxon>
        <taxon>Nematoda</taxon>
        <taxon>Chromadorea</taxon>
        <taxon>Rhabditida</taxon>
        <taxon>Rhabditina</taxon>
        <taxon>Rhabditomorpha</taxon>
        <taxon>Rhabditoidea</taxon>
        <taxon>Rhabditidae</taxon>
        <taxon>Peloderinae</taxon>
        <taxon>Caenorhabditis</taxon>
    </lineage>
</organism>
<dbReference type="AlphaFoldDB" id="A0A8S1F269"/>
<dbReference type="InterPro" id="IPR012345">
    <property type="entry name" value="STAT_TF_DNA-bd_N"/>
</dbReference>
<feature type="domain" description="SH2" evidence="15">
    <location>
        <begin position="470"/>
        <end position="569"/>
    </location>
</feature>
<keyword evidence="10 13" id="KW-0804">Transcription</keyword>
<evidence type="ECO:0000256" key="9">
    <source>
        <dbReference type="ARBA" id="ARBA00023159"/>
    </source>
</evidence>
<dbReference type="Gene3D" id="3.30.505.10">
    <property type="entry name" value="SH2 domain"/>
    <property type="match status" value="1"/>
</dbReference>
<dbReference type="PANTHER" id="PTHR11801">
    <property type="entry name" value="SIGNAL TRANSDUCER AND ACTIVATOR OF TRANSCRIPTION"/>
    <property type="match status" value="1"/>
</dbReference>
<keyword evidence="11 13" id="KW-0539">Nucleus</keyword>
<evidence type="ECO:0000313" key="16">
    <source>
        <dbReference type="EMBL" id="CAB3410037.1"/>
    </source>
</evidence>